<keyword evidence="1" id="KW-0489">Methyltransferase</keyword>
<sequence>MVSLPGWGSAAGKSRLGGRSAIAAEPSLDEVMAERFRERTRPRRGDWAYAHFLDLRDALAEVLRDASGVWLDYGSGTSPYRELFAAAELQTADIPGGESYVADHALDRDGSCPVPDGTFDGVLSTQVLEHVTDADAYLREAFRLLRPGGRLVLSTHGVWEEHGGQDLWRWTADGLALQAERAGFAVDRTVKLTCGPRGLLLLLRWYGRDHGWPGGGPVGLVLRTLRLVDRLLPRAVDSYLDRAFGDLGRREGPESAFYLDILLVARKPEDVAVDARDTTAARETGA</sequence>
<organism evidence="1 2">
    <name type="scientific">Nonomuraea purpurea</name>
    <dbReference type="NCBI Taxonomy" id="1849276"/>
    <lineage>
        <taxon>Bacteria</taxon>
        <taxon>Bacillati</taxon>
        <taxon>Actinomycetota</taxon>
        <taxon>Actinomycetes</taxon>
        <taxon>Streptosporangiales</taxon>
        <taxon>Streptosporangiaceae</taxon>
        <taxon>Nonomuraea</taxon>
    </lineage>
</organism>
<dbReference type="Gene3D" id="3.40.50.150">
    <property type="entry name" value="Vaccinia Virus protein VP39"/>
    <property type="match status" value="1"/>
</dbReference>
<comment type="caution">
    <text evidence="1">The sequence shown here is derived from an EMBL/GenBank/DDBJ whole genome shotgun (WGS) entry which is preliminary data.</text>
</comment>
<dbReference type="GO" id="GO:0008168">
    <property type="term" value="F:methyltransferase activity"/>
    <property type="evidence" value="ECO:0007669"/>
    <property type="project" value="UniProtKB-KW"/>
</dbReference>
<gene>
    <name evidence="1" type="ORF">ACFOY2_41400</name>
</gene>
<keyword evidence="2" id="KW-1185">Reference proteome</keyword>
<dbReference type="EMBL" id="JBHSBI010000029">
    <property type="protein sequence ID" value="MFC4013741.1"/>
    <property type="molecule type" value="Genomic_DNA"/>
</dbReference>
<evidence type="ECO:0000313" key="1">
    <source>
        <dbReference type="EMBL" id="MFC4013741.1"/>
    </source>
</evidence>
<dbReference type="Pfam" id="PF13489">
    <property type="entry name" value="Methyltransf_23"/>
    <property type="match status" value="1"/>
</dbReference>
<keyword evidence="1" id="KW-0808">Transferase</keyword>
<proteinExistence type="predicted"/>
<dbReference type="Proteomes" id="UP001595851">
    <property type="component" value="Unassembled WGS sequence"/>
</dbReference>
<dbReference type="SUPFAM" id="SSF53335">
    <property type="entry name" value="S-adenosyl-L-methionine-dependent methyltransferases"/>
    <property type="match status" value="1"/>
</dbReference>
<dbReference type="CDD" id="cd02440">
    <property type="entry name" value="AdoMet_MTases"/>
    <property type="match status" value="1"/>
</dbReference>
<reference evidence="2" key="1">
    <citation type="journal article" date="2019" name="Int. J. Syst. Evol. Microbiol.">
        <title>The Global Catalogue of Microorganisms (GCM) 10K type strain sequencing project: providing services to taxonomists for standard genome sequencing and annotation.</title>
        <authorList>
            <consortium name="The Broad Institute Genomics Platform"/>
            <consortium name="The Broad Institute Genome Sequencing Center for Infectious Disease"/>
            <person name="Wu L."/>
            <person name="Ma J."/>
        </authorList>
    </citation>
    <scope>NUCLEOTIDE SEQUENCE [LARGE SCALE GENOMIC DNA]</scope>
    <source>
        <strain evidence="2">TBRC 1276</strain>
    </source>
</reference>
<dbReference type="InterPro" id="IPR029063">
    <property type="entry name" value="SAM-dependent_MTases_sf"/>
</dbReference>
<protein>
    <submittedName>
        <fullName evidence="1">Class I SAM-dependent methyltransferase</fullName>
        <ecNumber evidence="1">2.1.1.-</ecNumber>
    </submittedName>
</protein>
<dbReference type="GO" id="GO:0032259">
    <property type="term" value="P:methylation"/>
    <property type="evidence" value="ECO:0007669"/>
    <property type="project" value="UniProtKB-KW"/>
</dbReference>
<evidence type="ECO:0000313" key="2">
    <source>
        <dbReference type="Proteomes" id="UP001595851"/>
    </source>
</evidence>
<dbReference type="RefSeq" id="WP_379533593.1">
    <property type="nucleotide sequence ID" value="NZ_JBHSBI010000029.1"/>
</dbReference>
<name>A0ABV8GII3_9ACTN</name>
<accession>A0ABV8GII3</accession>
<dbReference type="EC" id="2.1.1.-" evidence="1"/>